<dbReference type="InParanoid" id="A0A0C3KKK5"/>
<dbReference type="GO" id="GO:0008270">
    <property type="term" value="F:zinc ion binding"/>
    <property type="evidence" value="ECO:0007669"/>
    <property type="project" value="InterPro"/>
</dbReference>
<accession>A0A0C3KKK5</accession>
<evidence type="ECO:0000313" key="3">
    <source>
        <dbReference type="Proteomes" id="UP000054217"/>
    </source>
</evidence>
<organism evidence="2 3">
    <name type="scientific">Pisolithus tinctorius Marx 270</name>
    <dbReference type="NCBI Taxonomy" id="870435"/>
    <lineage>
        <taxon>Eukaryota</taxon>
        <taxon>Fungi</taxon>
        <taxon>Dikarya</taxon>
        <taxon>Basidiomycota</taxon>
        <taxon>Agaricomycotina</taxon>
        <taxon>Agaricomycetes</taxon>
        <taxon>Agaricomycetidae</taxon>
        <taxon>Boletales</taxon>
        <taxon>Sclerodermatineae</taxon>
        <taxon>Pisolithaceae</taxon>
        <taxon>Pisolithus</taxon>
    </lineage>
</organism>
<dbReference type="PANTHER" id="PTHR43677">
    <property type="entry name" value="SHORT-CHAIN DEHYDROGENASE/REDUCTASE"/>
    <property type="match status" value="1"/>
</dbReference>
<evidence type="ECO:0000313" key="2">
    <source>
        <dbReference type="EMBL" id="KIO10132.1"/>
    </source>
</evidence>
<reference evidence="3" key="2">
    <citation type="submission" date="2015-01" db="EMBL/GenBank/DDBJ databases">
        <title>Evolutionary Origins and Diversification of the Mycorrhizal Mutualists.</title>
        <authorList>
            <consortium name="DOE Joint Genome Institute"/>
            <consortium name="Mycorrhizal Genomics Consortium"/>
            <person name="Kohler A."/>
            <person name="Kuo A."/>
            <person name="Nagy L.G."/>
            <person name="Floudas D."/>
            <person name="Copeland A."/>
            <person name="Barry K.W."/>
            <person name="Cichocki N."/>
            <person name="Veneault-Fourrey C."/>
            <person name="LaButti K."/>
            <person name="Lindquist E.A."/>
            <person name="Lipzen A."/>
            <person name="Lundell T."/>
            <person name="Morin E."/>
            <person name="Murat C."/>
            <person name="Riley R."/>
            <person name="Ohm R."/>
            <person name="Sun H."/>
            <person name="Tunlid A."/>
            <person name="Henrissat B."/>
            <person name="Grigoriev I.V."/>
            <person name="Hibbett D.S."/>
            <person name="Martin F."/>
        </authorList>
    </citation>
    <scope>NUCLEOTIDE SEQUENCE [LARGE SCALE GENOMIC DNA]</scope>
    <source>
        <strain evidence="3">Marx 270</strain>
    </source>
</reference>
<dbReference type="Gene3D" id="3.40.50.720">
    <property type="entry name" value="NAD(P)-binding Rossmann-like Domain"/>
    <property type="match status" value="1"/>
</dbReference>
<dbReference type="GO" id="GO:0005739">
    <property type="term" value="C:mitochondrion"/>
    <property type="evidence" value="ECO:0007669"/>
    <property type="project" value="TreeGrafter"/>
</dbReference>
<dbReference type="InterPro" id="IPR011032">
    <property type="entry name" value="GroES-like_sf"/>
</dbReference>
<feature type="domain" description="Enoyl reductase (ER)" evidence="1">
    <location>
        <begin position="10"/>
        <end position="324"/>
    </location>
</feature>
<proteinExistence type="predicted"/>
<keyword evidence="3" id="KW-1185">Reference proteome</keyword>
<dbReference type="InterPro" id="IPR013149">
    <property type="entry name" value="ADH-like_C"/>
</dbReference>
<name>A0A0C3KKK5_PISTI</name>
<dbReference type="Gene3D" id="3.90.180.10">
    <property type="entry name" value="Medium-chain alcohol dehydrogenases, catalytic domain"/>
    <property type="match status" value="1"/>
</dbReference>
<dbReference type="Pfam" id="PF00107">
    <property type="entry name" value="ADH_zinc_N"/>
    <property type="match status" value="1"/>
</dbReference>
<dbReference type="SMART" id="SM00829">
    <property type="entry name" value="PKS_ER"/>
    <property type="match status" value="1"/>
</dbReference>
<reference evidence="2 3" key="1">
    <citation type="submission" date="2014-04" db="EMBL/GenBank/DDBJ databases">
        <authorList>
            <consortium name="DOE Joint Genome Institute"/>
            <person name="Kuo A."/>
            <person name="Kohler A."/>
            <person name="Costa M.D."/>
            <person name="Nagy L.G."/>
            <person name="Floudas D."/>
            <person name="Copeland A."/>
            <person name="Barry K.W."/>
            <person name="Cichocki N."/>
            <person name="Veneault-Fourrey C."/>
            <person name="LaButti K."/>
            <person name="Lindquist E.A."/>
            <person name="Lipzen A."/>
            <person name="Lundell T."/>
            <person name="Morin E."/>
            <person name="Murat C."/>
            <person name="Sun H."/>
            <person name="Tunlid A."/>
            <person name="Henrissat B."/>
            <person name="Grigoriev I.V."/>
            <person name="Hibbett D.S."/>
            <person name="Martin F."/>
            <person name="Nordberg H.P."/>
            <person name="Cantor M.N."/>
            <person name="Hua S.X."/>
        </authorList>
    </citation>
    <scope>NUCLEOTIDE SEQUENCE [LARGE SCALE GENOMIC DNA]</scope>
    <source>
        <strain evidence="2 3">Marx 270</strain>
    </source>
</reference>
<evidence type="ECO:0000259" key="1">
    <source>
        <dbReference type="SMART" id="SM00829"/>
    </source>
</evidence>
<dbReference type="OrthoDB" id="10257049at2759"/>
<dbReference type="HOGENOM" id="CLU_026673_3_1_1"/>
<dbReference type="PANTHER" id="PTHR43677:SF4">
    <property type="entry name" value="QUINONE OXIDOREDUCTASE-LIKE PROTEIN 2"/>
    <property type="match status" value="1"/>
</dbReference>
<dbReference type="InterPro" id="IPR002364">
    <property type="entry name" value="Quin_OxRdtase/zeta-crystal_CS"/>
</dbReference>
<dbReference type="EMBL" id="KN831953">
    <property type="protein sequence ID" value="KIO10132.1"/>
    <property type="molecule type" value="Genomic_DNA"/>
</dbReference>
<dbReference type="CDD" id="cd08241">
    <property type="entry name" value="QOR1"/>
    <property type="match status" value="1"/>
</dbReference>
<protein>
    <recommendedName>
        <fullName evidence="1">Enoyl reductase (ER) domain-containing protein</fullName>
    </recommendedName>
</protein>
<dbReference type="PROSITE" id="PS01162">
    <property type="entry name" value="QOR_ZETA_CRYSTAL"/>
    <property type="match status" value="1"/>
</dbReference>
<dbReference type="Proteomes" id="UP000054217">
    <property type="component" value="Unassembled WGS sequence"/>
</dbReference>
<dbReference type="InterPro" id="IPR051397">
    <property type="entry name" value="Zn-ADH-like_protein"/>
</dbReference>
<dbReference type="Pfam" id="PF08240">
    <property type="entry name" value="ADH_N"/>
    <property type="match status" value="1"/>
</dbReference>
<dbReference type="STRING" id="870435.A0A0C3KKK5"/>
<dbReference type="InterPro" id="IPR020843">
    <property type="entry name" value="ER"/>
</dbReference>
<dbReference type="SUPFAM" id="SSF50129">
    <property type="entry name" value="GroES-like"/>
    <property type="match status" value="1"/>
</dbReference>
<dbReference type="InterPro" id="IPR013154">
    <property type="entry name" value="ADH-like_N"/>
</dbReference>
<dbReference type="GO" id="GO:0016491">
    <property type="term" value="F:oxidoreductase activity"/>
    <property type="evidence" value="ECO:0007669"/>
    <property type="project" value="InterPro"/>
</dbReference>
<gene>
    <name evidence="2" type="ORF">M404DRAFT_13941</name>
</gene>
<sequence>MRAYVVNRNVHPSELALVSGAPVPTPKADEIIVDVYSAALNFFDILQSQGKYQVKPPFPFALGAEFAGRVAIDSPIPEGCNFRPGDRVFGMAQGSLADKVVAKWKLTNMLPDNLSFDQGAGLYITWPTSYEALVGRAELKSGETVLVNAAAGGVGIAAVQIAKAVGAIVIAAAGSSPKLDVLKQLGSADYTVDYSKPGWQKQVLQFTGGEGVDVVFDPVGRIADSLKCIAFKGRALVIGFASGNIEKLSLNLVLLKNVSIMGLHWGLYERKEASRIPEVWDALLGLFSSGRVKPVIYSRIYSLENAMEGLLALGRRETWGKVIVRVRDENREHVTSKL</sequence>
<dbReference type="AlphaFoldDB" id="A0A0C3KKK5"/>
<dbReference type="SUPFAM" id="SSF51735">
    <property type="entry name" value="NAD(P)-binding Rossmann-fold domains"/>
    <property type="match status" value="1"/>
</dbReference>
<dbReference type="InterPro" id="IPR036291">
    <property type="entry name" value="NAD(P)-bd_dom_sf"/>
</dbReference>